<evidence type="ECO:0000313" key="3">
    <source>
        <dbReference type="Proteomes" id="UP001054252"/>
    </source>
</evidence>
<sequence>MNFFFFLILFLFFFFFSPSTTILLPIQLEHIDLGKYFDILNESPSNLSELIKLEQSKGTSLGDCKEIMKVAFH</sequence>
<accession>A0AAV5HLG4</accession>
<feature type="signal peptide" evidence="1">
    <location>
        <begin position="1"/>
        <end position="21"/>
    </location>
</feature>
<name>A0AAV5HLG4_9ROSI</name>
<gene>
    <name evidence="2" type="ORF">SLEP1_g1223</name>
</gene>
<dbReference type="Proteomes" id="UP001054252">
    <property type="component" value="Unassembled WGS sequence"/>
</dbReference>
<keyword evidence="3" id="KW-1185">Reference proteome</keyword>
<evidence type="ECO:0000313" key="2">
    <source>
        <dbReference type="EMBL" id="GKU86734.1"/>
    </source>
</evidence>
<evidence type="ECO:0000256" key="1">
    <source>
        <dbReference type="SAM" id="SignalP"/>
    </source>
</evidence>
<organism evidence="2 3">
    <name type="scientific">Rubroshorea leprosula</name>
    <dbReference type="NCBI Taxonomy" id="152421"/>
    <lineage>
        <taxon>Eukaryota</taxon>
        <taxon>Viridiplantae</taxon>
        <taxon>Streptophyta</taxon>
        <taxon>Embryophyta</taxon>
        <taxon>Tracheophyta</taxon>
        <taxon>Spermatophyta</taxon>
        <taxon>Magnoliopsida</taxon>
        <taxon>eudicotyledons</taxon>
        <taxon>Gunneridae</taxon>
        <taxon>Pentapetalae</taxon>
        <taxon>rosids</taxon>
        <taxon>malvids</taxon>
        <taxon>Malvales</taxon>
        <taxon>Dipterocarpaceae</taxon>
        <taxon>Rubroshorea</taxon>
    </lineage>
</organism>
<proteinExistence type="predicted"/>
<dbReference type="AlphaFoldDB" id="A0AAV5HLG4"/>
<feature type="chain" id="PRO_5043674807" evidence="1">
    <location>
        <begin position="22"/>
        <end position="73"/>
    </location>
</feature>
<keyword evidence="1" id="KW-0732">Signal</keyword>
<protein>
    <submittedName>
        <fullName evidence="2">Uncharacterized protein</fullName>
    </submittedName>
</protein>
<comment type="caution">
    <text evidence="2">The sequence shown here is derived from an EMBL/GenBank/DDBJ whole genome shotgun (WGS) entry which is preliminary data.</text>
</comment>
<reference evidence="2 3" key="1">
    <citation type="journal article" date="2021" name="Commun. Biol.">
        <title>The genome of Shorea leprosula (Dipterocarpaceae) highlights the ecological relevance of drought in aseasonal tropical rainforests.</title>
        <authorList>
            <person name="Ng K.K.S."/>
            <person name="Kobayashi M.J."/>
            <person name="Fawcett J.A."/>
            <person name="Hatakeyama M."/>
            <person name="Paape T."/>
            <person name="Ng C.H."/>
            <person name="Ang C.C."/>
            <person name="Tnah L.H."/>
            <person name="Lee C.T."/>
            <person name="Nishiyama T."/>
            <person name="Sese J."/>
            <person name="O'Brien M.J."/>
            <person name="Copetti D."/>
            <person name="Mohd Noor M.I."/>
            <person name="Ong R.C."/>
            <person name="Putra M."/>
            <person name="Sireger I.Z."/>
            <person name="Indrioko S."/>
            <person name="Kosugi Y."/>
            <person name="Izuno A."/>
            <person name="Isagi Y."/>
            <person name="Lee S.L."/>
            <person name="Shimizu K.K."/>
        </authorList>
    </citation>
    <scope>NUCLEOTIDE SEQUENCE [LARGE SCALE GENOMIC DNA]</scope>
    <source>
        <strain evidence="2">214</strain>
    </source>
</reference>
<dbReference type="EMBL" id="BPVZ01000001">
    <property type="protein sequence ID" value="GKU86734.1"/>
    <property type="molecule type" value="Genomic_DNA"/>
</dbReference>